<accession>A0A6N8JPT1</accession>
<reference evidence="1 2" key="1">
    <citation type="submission" date="2019-12" db="EMBL/GenBank/DDBJ databases">
        <title>Microbes associate with the intestines of laboratory mice.</title>
        <authorList>
            <person name="Navarre W."/>
            <person name="Wong E."/>
        </authorList>
    </citation>
    <scope>NUCLEOTIDE SEQUENCE [LARGE SCALE GENOMIC DNA]</scope>
    <source>
        <strain evidence="1 2">NM66_B29</strain>
    </source>
</reference>
<dbReference type="EMBL" id="WSRR01000032">
    <property type="protein sequence ID" value="MVX61805.1"/>
    <property type="molecule type" value="Genomic_DNA"/>
</dbReference>
<dbReference type="Gene3D" id="3.40.960.10">
    <property type="entry name" value="VSR Endonuclease"/>
    <property type="match status" value="1"/>
</dbReference>
<sequence length="298" mass="32991">MRAVIEDVQRPSLKRALEERWARAATGHPLHTLAQPKEGRHPTKHVRTHQLAALLPRGAFLEIAPGVAVCSPELAFIQMAEILSFGGLIALGYELCGCYPLDTDQPSTLVRSPLTTPDRIASFANRAARIKGVQRARVAARFVRAKSASVKETEMAALLLTPARWGGMGLPPALANESVALSKSATRIGRSQRAVCDLLWPQFHVAVEYDGLASHTQRHQQAHDSRRRDALTADGLDVIMVTSSQIDSISEFIEIANAIARKAGRRIPDRPPSFHRRHLQLRHELRVFHHTQFSPPRP</sequence>
<dbReference type="Proteomes" id="UP000463388">
    <property type="component" value="Unassembled WGS sequence"/>
</dbReference>
<proteinExistence type="predicted"/>
<keyword evidence="2" id="KW-1185">Reference proteome</keyword>
<organism evidence="1 2">
    <name type="scientific">Adlercreutzia mucosicola</name>
    <dbReference type="NCBI Taxonomy" id="580026"/>
    <lineage>
        <taxon>Bacteria</taxon>
        <taxon>Bacillati</taxon>
        <taxon>Actinomycetota</taxon>
        <taxon>Coriobacteriia</taxon>
        <taxon>Eggerthellales</taxon>
        <taxon>Eggerthellaceae</taxon>
        <taxon>Adlercreutzia</taxon>
    </lineage>
</organism>
<protein>
    <recommendedName>
        <fullName evidence="3">DUF559 domain-containing protein</fullName>
    </recommendedName>
</protein>
<evidence type="ECO:0000313" key="1">
    <source>
        <dbReference type="EMBL" id="MVX61805.1"/>
    </source>
</evidence>
<evidence type="ECO:0008006" key="3">
    <source>
        <dbReference type="Google" id="ProtNLM"/>
    </source>
</evidence>
<dbReference type="AlphaFoldDB" id="A0A6N8JPT1"/>
<name>A0A6N8JPT1_9ACTN</name>
<gene>
    <name evidence="1" type="ORF">GKZ27_10150</name>
</gene>
<evidence type="ECO:0000313" key="2">
    <source>
        <dbReference type="Proteomes" id="UP000463388"/>
    </source>
</evidence>
<comment type="caution">
    <text evidence="1">The sequence shown here is derived from an EMBL/GenBank/DDBJ whole genome shotgun (WGS) entry which is preliminary data.</text>
</comment>